<evidence type="ECO:0000259" key="2">
    <source>
        <dbReference type="Pfam" id="PF05670"/>
    </source>
</evidence>
<keyword evidence="1" id="KW-0175">Coiled coil</keyword>
<sequence length="529" mass="61120">MHLTAYFISAQARKLNSYFTETEKPFYLAECYSQNKDEVIFGFTNTQEEFYIKASFHPKYSFLSFHSDQSRANRNSVELFKELIGREVVSVTEINNERAFLINFDSDFKLLFKLFGNRSNILQFKGDNLQLLFRNDLQGDKEISISELGSVLDLSFECLTKRIENNKSPIVLWDKEIQKVFNNRVEGISSIDDKVNIALELHDQLSDSNEYRVIYDESSQNYILTLVDTSIYLDNDVKGIYNDPIEASNALFYSFIGLFALNDLKQKIESYIDKRIKQTKSYTRKSEKRLEYLEGEARFRQFGDLIMANLHNINSGIKEIELSDFYNEGMMVTIPLKTNLSPQKNAENYYRKAKNQEKELEILFDKIDESNERLAELNSLKKVVDSEKDLKSLRKLVKNLGIDAKGRQKEEIKPYRPYECEGFQIWVGKNAASNDELTLKYGYKEDLWLHAKDVSGSHVLIKHQAGKEFPRSVIEYAASLAAKYSKRKNETLCPVIVTPKKYIRKVKGSPAGAVMVDKEEAVLMIEPAP</sequence>
<keyword evidence="4" id="KW-1185">Reference proteome</keyword>
<protein>
    <submittedName>
        <fullName evidence="3">DUF814 domain-containing protein</fullName>
    </submittedName>
</protein>
<dbReference type="PANTHER" id="PTHR15239:SF6">
    <property type="entry name" value="RIBOSOME QUALITY CONTROL COMPLEX SUBUNIT NEMF"/>
    <property type="match status" value="1"/>
</dbReference>
<dbReference type="InterPro" id="IPR008532">
    <property type="entry name" value="NFACT_RNA-bd"/>
</dbReference>
<dbReference type="Proteomes" id="UP000559010">
    <property type="component" value="Unassembled WGS sequence"/>
</dbReference>
<evidence type="ECO:0000256" key="1">
    <source>
        <dbReference type="SAM" id="Coils"/>
    </source>
</evidence>
<dbReference type="GO" id="GO:0000049">
    <property type="term" value="F:tRNA binding"/>
    <property type="evidence" value="ECO:0007669"/>
    <property type="project" value="TreeGrafter"/>
</dbReference>
<dbReference type="GO" id="GO:0043023">
    <property type="term" value="F:ribosomal large subunit binding"/>
    <property type="evidence" value="ECO:0007669"/>
    <property type="project" value="TreeGrafter"/>
</dbReference>
<feature type="coiled-coil region" evidence="1">
    <location>
        <begin position="343"/>
        <end position="387"/>
    </location>
</feature>
<dbReference type="GO" id="GO:1990112">
    <property type="term" value="C:RQC complex"/>
    <property type="evidence" value="ECO:0007669"/>
    <property type="project" value="TreeGrafter"/>
</dbReference>
<dbReference type="RefSeq" id="WP_169681844.1">
    <property type="nucleotide sequence ID" value="NZ_JABBNU010000007.1"/>
</dbReference>
<dbReference type="Gene3D" id="2.30.310.10">
    <property type="entry name" value="ibrinogen binding protein from staphylococcus aureus domain"/>
    <property type="match status" value="1"/>
</dbReference>
<evidence type="ECO:0000313" key="4">
    <source>
        <dbReference type="Proteomes" id="UP000559010"/>
    </source>
</evidence>
<comment type="caution">
    <text evidence="3">The sequence shown here is derived from an EMBL/GenBank/DDBJ whole genome shotgun (WGS) entry which is preliminary data.</text>
</comment>
<proteinExistence type="predicted"/>
<reference evidence="3 4" key="1">
    <citation type="submission" date="2020-04" db="EMBL/GenBank/DDBJ databases">
        <title>Flammeovirgaceae bacterium KN852 isolated from deep sea.</title>
        <authorList>
            <person name="Zhang D.-C."/>
        </authorList>
    </citation>
    <scope>NUCLEOTIDE SEQUENCE [LARGE SCALE GENOMIC DNA]</scope>
    <source>
        <strain evidence="3 4">KN852</strain>
    </source>
</reference>
<dbReference type="InterPro" id="IPR051608">
    <property type="entry name" value="RQC_Subunit_NEMF"/>
</dbReference>
<dbReference type="Pfam" id="PF05833">
    <property type="entry name" value="NFACT_N"/>
    <property type="match status" value="1"/>
</dbReference>
<evidence type="ECO:0000313" key="3">
    <source>
        <dbReference type="EMBL" id="NMM49144.1"/>
    </source>
</evidence>
<dbReference type="Pfam" id="PF05670">
    <property type="entry name" value="NFACT-R_1"/>
    <property type="match status" value="1"/>
</dbReference>
<dbReference type="EMBL" id="JABBNU010000007">
    <property type="protein sequence ID" value="NMM49144.1"/>
    <property type="molecule type" value="Genomic_DNA"/>
</dbReference>
<dbReference type="GO" id="GO:0072344">
    <property type="term" value="P:rescue of stalled ribosome"/>
    <property type="evidence" value="ECO:0007669"/>
    <property type="project" value="TreeGrafter"/>
</dbReference>
<feature type="domain" description="NFACT RNA-binding" evidence="2">
    <location>
        <begin position="419"/>
        <end position="515"/>
    </location>
</feature>
<organism evidence="3 4">
    <name type="scientific">Marinigracilibium pacificum</name>
    <dbReference type="NCBI Taxonomy" id="2729599"/>
    <lineage>
        <taxon>Bacteria</taxon>
        <taxon>Pseudomonadati</taxon>
        <taxon>Bacteroidota</taxon>
        <taxon>Cytophagia</taxon>
        <taxon>Cytophagales</taxon>
        <taxon>Flammeovirgaceae</taxon>
        <taxon>Marinigracilibium</taxon>
    </lineage>
</organism>
<dbReference type="AlphaFoldDB" id="A0A848J3T4"/>
<name>A0A848J3T4_9BACT</name>
<gene>
    <name evidence="3" type="ORF">HH304_12105</name>
</gene>
<dbReference type="PANTHER" id="PTHR15239">
    <property type="entry name" value="NUCLEAR EXPORT MEDIATOR FACTOR NEMF"/>
    <property type="match status" value="1"/>
</dbReference>
<accession>A0A848J3T4</accession>